<keyword evidence="2" id="KW-1185">Reference proteome</keyword>
<dbReference type="HOGENOM" id="CLU_3245282_0_0_2"/>
<keyword evidence="1" id="KW-0614">Plasmid</keyword>
<reference evidence="1 2" key="1">
    <citation type="journal article" date="2010" name="Stand. Genomic Sci.">
        <title>Complete genome sequence of Haloterrigena turkmenica type strain (4k).</title>
        <authorList>
            <person name="Saunders E."/>
            <person name="Tindall B.J."/>
            <person name="Fahnrich R."/>
            <person name="Lapidus A."/>
            <person name="Copeland A."/>
            <person name="Del Rio T.G."/>
            <person name="Lucas S."/>
            <person name="Chen F."/>
            <person name="Tice H."/>
            <person name="Cheng J.F."/>
            <person name="Han C."/>
            <person name="Detter J.C."/>
            <person name="Bruce D."/>
            <person name="Goodwin L."/>
            <person name="Chain P."/>
            <person name="Pitluck S."/>
            <person name="Pati A."/>
            <person name="Ivanova N."/>
            <person name="Mavromatis K."/>
            <person name="Chen A."/>
            <person name="Palaniappan K."/>
            <person name="Land M."/>
            <person name="Hauser L."/>
            <person name="Chang Y.J."/>
            <person name="Jeffries C.D."/>
            <person name="Brettin T."/>
            <person name="Rohde M."/>
            <person name="Goker M."/>
            <person name="Bristow J."/>
            <person name="Eisen J.A."/>
            <person name="Markowitz V."/>
            <person name="Hugenholtz P."/>
            <person name="Klenk H.P."/>
            <person name="Kyrpides N.C."/>
        </authorList>
    </citation>
    <scope>NUCLEOTIDE SEQUENCE [LARGE SCALE GENOMIC DNA]</scope>
    <source>
        <strain evidence="2">ATCC 51198 / DSM 5511 / JCM 9101 / NCIMB 13204 / VKM B-1734 / 4k</strain>
    </source>
</reference>
<dbReference type="AlphaFoldDB" id="D2S2J0"/>
<proteinExistence type="predicted"/>
<dbReference type="Proteomes" id="UP000001903">
    <property type="component" value="Plasmid pHTUR03"/>
</dbReference>
<evidence type="ECO:0000313" key="2">
    <source>
        <dbReference type="Proteomes" id="UP000001903"/>
    </source>
</evidence>
<sequence length="42" mass="4570">MSPTRGLCGVGDQTDTLLVDYLEYFLGIRIGAPGRNDHDTDS</sequence>
<dbReference type="EMBL" id="CP001863">
    <property type="protein sequence ID" value="ADB63587.1"/>
    <property type="molecule type" value="Genomic_DNA"/>
</dbReference>
<name>D2S2J0_HALTV</name>
<protein>
    <submittedName>
        <fullName evidence="1">Uncharacterized protein</fullName>
    </submittedName>
</protein>
<geneLocation type="plasmid" evidence="1 2">
    <name>pHTUR03</name>
</geneLocation>
<accession>D2S2J0</accession>
<gene>
    <name evidence="1" type="ordered locus">Htur_4823</name>
</gene>
<evidence type="ECO:0000313" key="1">
    <source>
        <dbReference type="EMBL" id="ADB63587.1"/>
    </source>
</evidence>
<dbReference type="KEGG" id="htu:Htur_4823"/>
<organism evidence="1 2">
    <name type="scientific">Haloterrigena turkmenica (strain ATCC 51198 / DSM 5511 / JCM 9101 / NCIMB 13204 / VKM B-1734 / 4k)</name>
    <name type="common">Halococcus turkmenicus</name>
    <dbReference type="NCBI Taxonomy" id="543526"/>
    <lineage>
        <taxon>Archaea</taxon>
        <taxon>Methanobacteriati</taxon>
        <taxon>Methanobacteriota</taxon>
        <taxon>Stenosarchaea group</taxon>
        <taxon>Halobacteria</taxon>
        <taxon>Halobacteriales</taxon>
        <taxon>Natrialbaceae</taxon>
        <taxon>Haloterrigena</taxon>
    </lineage>
</organism>